<evidence type="ECO:0000313" key="1">
    <source>
        <dbReference type="EMBL" id="QGX43612.1"/>
    </source>
</evidence>
<proteinExistence type="predicted"/>
<keyword evidence="1" id="KW-0934">Plastid</keyword>
<dbReference type="GO" id="GO:0003743">
    <property type="term" value="F:translation initiation factor activity"/>
    <property type="evidence" value="ECO:0007669"/>
    <property type="project" value="UniProtKB-KW"/>
</dbReference>
<sequence>MVRNTKIHKGLVTEILEIIQKNISA</sequence>
<accession>A0A6B9DDF8</accession>
<reference evidence="1" key="1">
    <citation type="submission" date="2019-08" db="EMBL/GenBank/DDBJ databases">
        <title>Characterization of the complete chloroplast genome of Rhizophora mucronata.</title>
        <authorList>
            <person name="Wu H."/>
        </authorList>
    </citation>
    <scope>NUCLEOTIDE SEQUENCE</scope>
</reference>
<dbReference type="EMBL" id="MN307165">
    <property type="protein sequence ID" value="QGX43612.1"/>
    <property type="molecule type" value="Genomic_DNA"/>
</dbReference>
<geneLocation type="plastid" evidence="1"/>
<gene>
    <name evidence="1" type="primary">infA</name>
</gene>
<keyword evidence="1" id="KW-0396">Initiation factor</keyword>
<organism evidence="1">
    <name type="scientific">Rhizophora mucronata</name>
    <name type="common">Asiatic mangrove</name>
    <dbReference type="NCBI Taxonomy" id="61149"/>
    <lineage>
        <taxon>Eukaryota</taxon>
        <taxon>Viridiplantae</taxon>
        <taxon>Streptophyta</taxon>
        <taxon>Embryophyta</taxon>
        <taxon>Tracheophyta</taxon>
        <taxon>Spermatophyta</taxon>
        <taxon>Magnoliopsida</taxon>
        <taxon>eudicotyledons</taxon>
        <taxon>Gunneridae</taxon>
        <taxon>Pentapetalae</taxon>
        <taxon>rosids</taxon>
        <taxon>fabids</taxon>
        <taxon>Malpighiales</taxon>
        <taxon>Rhizophoraceae</taxon>
        <taxon>Rhizophora</taxon>
    </lineage>
</organism>
<protein>
    <submittedName>
        <fullName evidence="1">Translation initiation factor 1</fullName>
    </submittedName>
</protein>
<name>A0A6B9DDF8_RHIMU</name>
<keyword evidence="1" id="KW-0648">Protein biosynthesis</keyword>
<dbReference type="AlphaFoldDB" id="A0A6B9DDF8"/>